<keyword evidence="1" id="KW-0378">Hydrolase</keyword>
<dbReference type="AlphaFoldDB" id="A0A4D9E592"/>
<comment type="caution">
    <text evidence="1">The sequence shown here is derived from an EMBL/GenBank/DDBJ whole genome shotgun (WGS) entry which is preliminary data.</text>
</comment>
<dbReference type="GO" id="GO:0004527">
    <property type="term" value="F:exonuclease activity"/>
    <property type="evidence" value="ECO:0007669"/>
    <property type="project" value="UniProtKB-KW"/>
</dbReference>
<protein>
    <submittedName>
        <fullName evidence="1">Exonuclease mut-7-like protein</fullName>
    </submittedName>
</protein>
<keyword evidence="1" id="KW-0269">Exonuclease</keyword>
<keyword evidence="1" id="KW-0540">Nuclease</keyword>
<name>A0A4D9E592_9SAUR</name>
<dbReference type="Proteomes" id="UP000297703">
    <property type="component" value="Unassembled WGS sequence"/>
</dbReference>
<keyword evidence="2" id="KW-1185">Reference proteome</keyword>
<evidence type="ECO:0000313" key="1">
    <source>
        <dbReference type="EMBL" id="TFK02160.1"/>
    </source>
</evidence>
<reference evidence="1 2" key="1">
    <citation type="submission" date="2019-04" db="EMBL/GenBank/DDBJ databases">
        <title>Draft genome of the big-headed turtle Platysternon megacephalum.</title>
        <authorList>
            <person name="Gong S."/>
        </authorList>
    </citation>
    <scope>NUCLEOTIDE SEQUENCE [LARGE SCALE GENOMIC DNA]</scope>
    <source>
        <strain evidence="1">DO16091913</strain>
        <tissue evidence="1">Muscle</tissue>
    </source>
</reference>
<accession>A0A4D9E592</accession>
<gene>
    <name evidence="1" type="ORF">DR999_PMT15585</name>
</gene>
<dbReference type="EMBL" id="QXTE01000199">
    <property type="protein sequence ID" value="TFK02160.1"/>
    <property type="molecule type" value="Genomic_DNA"/>
</dbReference>
<organism evidence="1 2">
    <name type="scientific">Platysternon megacephalum</name>
    <name type="common">big-headed turtle</name>
    <dbReference type="NCBI Taxonomy" id="55544"/>
    <lineage>
        <taxon>Eukaryota</taxon>
        <taxon>Metazoa</taxon>
        <taxon>Chordata</taxon>
        <taxon>Craniata</taxon>
        <taxon>Vertebrata</taxon>
        <taxon>Euteleostomi</taxon>
        <taxon>Archelosauria</taxon>
        <taxon>Testudinata</taxon>
        <taxon>Testudines</taxon>
        <taxon>Cryptodira</taxon>
        <taxon>Durocryptodira</taxon>
        <taxon>Testudinoidea</taxon>
        <taxon>Platysternidae</taxon>
        <taxon>Platysternon</taxon>
    </lineage>
</organism>
<reference evidence="1 2" key="2">
    <citation type="submission" date="2019-04" db="EMBL/GenBank/DDBJ databases">
        <title>The genome sequence of big-headed turtle.</title>
        <authorList>
            <person name="Gong S."/>
        </authorList>
    </citation>
    <scope>NUCLEOTIDE SEQUENCE [LARGE SCALE GENOMIC DNA]</scope>
    <source>
        <strain evidence="1">DO16091913</strain>
        <tissue evidence="1">Muscle</tissue>
    </source>
</reference>
<evidence type="ECO:0000313" key="2">
    <source>
        <dbReference type="Proteomes" id="UP000297703"/>
    </source>
</evidence>
<sequence>MPPRKCWQDQTLKLLVSHHSSYLYIDTTHTHQAAHPTFPMVAGMVEGDVKSWGLLQSPISCCFRDTFSPPLTRLQAYNKSHPPPILKMVLFSSRQFSSLTWE</sequence>
<proteinExistence type="predicted"/>